<reference evidence="8 9" key="1">
    <citation type="submission" date="2020-02" db="EMBL/GenBank/DDBJ databases">
        <authorList>
            <person name="Li X.-J."/>
            <person name="Han X.-M."/>
        </authorList>
    </citation>
    <scope>NUCLEOTIDE SEQUENCE [LARGE SCALE GENOMIC DNA]</scope>
    <source>
        <strain evidence="8 9">CCTCC AB 2017055</strain>
    </source>
</reference>
<comment type="caution">
    <text evidence="8">The sequence shown here is derived from an EMBL/GenBank/DDBJ whole genome shotgun (WGS) entry which is preliminary data.</text>
</comment>
<evidence type="ECO:0000256" key="3">
    <source>
        <dbReference type="ARBA" id="ARBA00022475"/>
    </source>
</evidence>
<evidence type="ECO:0000313" key="9">
    <source>
        <dbReference type="Proteomes" id="UP000475214"/>
    </source>
</evidence>
<feature type="transmembrane region" description="Helical" evidence="7">
    <location>
        <begin position="105"/>
        <end position="123"/>
    </location>
</feature>
<feature type="transmembrane region" description="Helical" evidence="7">
    <location>
        <begin position="73"/>
        <end position="93"/>
    </location>
</feature>
<name>A0A6L9S4A5_9ACTN</name>
<comment type="similarity">
    <text evidence="2">Belongs to the DoxX family.</text>
</comment>
<organism evidence="8 9">
    <name type="scientific">Phytoactinopolyspora halotolerans</name>
    <dbReference type="NCBI Taxonomy" id="1981512"/>
    <lineage>
        <taxon>Bacteria</taxon>
        <taxon>Bacillati</taxon>
        <taxon>Actinomycetota</taxon>
        <taxon>Actinomycetes</taxon>
        <taxon>Jiangellales</taxon>
        <taxon>Jiangellaceae</taxon>
        <taxon>Phytoactinopolyspora</taxon>
    </lineage>
</organism>
<evidence type="ECO:0000256" key="7">
    <source>
        <dbReference type="SAM" id="Phobius"/>
    </source>
</evidence>
<gene>
    <name evidence="8" type="ORF">G1H10_04145</name>
</gene>
<dbReference type="Proteomes" id="UP000475214">
    <property type="component" value="Unassembled WGS sequence"/>
</dbReference>
<dbReference type="GO" id="GO:0005886">
    <property type="term" value="C:plasma membrane"/>
    <property type="evidence" value="ECO:0007669"/>
    <property type="project" value="UniProtKB-SubCell"/>
</dbReference>
<keyword evidence="3" id="KW-1003">Cell membrane</keyword>
<keyword evidence="6 7" id="KW-0472">Membrane</keyword>
<evidence type="ECO:0000256" key="4">
    <source>
        <dbReference type="ARBA" id="ARBA00022692"/>
    </source>
</evidence>
<comment type="subcellular location">
    <subcellularLocation>
        <location evidence="1">Cell membrane</location>
        <topology evidence="1">Multi-pass membrane protein</topology>
    </subcellularLocation>
</comment>
<dbReference type="EMBL" id="JAAGOA010000002">
    <property type="protein sequence ID" value="NED99351.1"/>
    <property type="molecule type" value="Genomic_DNA"/>
</dbReference>
<accession>A0A6L9S4A5</accession>
<evidence type="ECO:0000256" key="5">
    <source>
        <dbReference type="ARBA" id="ARBA00022989"/>
    </source>
</evidence>
<proteinExistence type="inferred from homology"/>
<keyword evidence="9" id="KW-1185">Reference proteome</keyword>
<dbReference type="InterPro" id="IPR051907">
    <property type="entry name" value="DoxX-like_oxidoreductase"/>
</dbReference>
<protein>
    <submittedName>
        <fullName evidence="8">DoxX family protein</fullName>
    </submittedName>
</protein>
<feature type="transmembrane region" description="Helical" evidence="7">
    <location>
        <begin position="48"/>
        <end position="66"/>
    </location>
</feature>
<keyword evidence="5 7" id="KW-1133">Transmembrane helix</keyword>
<feature type="transmembrane region" description="Helical" evidence="7">
    <location>
        <begin position="7"/>
        <end position="28"/>
    </location>
</feature>
<dbReference type="RefSeq" id="WP_163733022.1">
    <property type="nucleotide sequence ID" value="NZ_JAAGOA010000002.1"/>
</dbReference>
<dbReference type="InterPro" id="IPR032808">
    <property type="entry name" value="DoxX"/>
</dbReference>
<sequence>MNPSRALHDVACLLLRLVLAVVFVAHGWQKFYDWTLDGTRETFTEMDVPFADVAAPGVAVLELVGGGMLGLGILTRLVAAAFSGVMVGALVLVHAENGIFIEDGGIELVLVLAGGCAAIVLLGPGRIRMDRMLVRWFSSEEEEVVEVAPKRRK</sequence>
<dbReference type="PANTHER" id="PTHR33452:SF1">
    <property type="entry name" value="INNER MEMBRANE PROTEIN YPHA-RELATED"/>
    <property type="match status" value="1"/>
</dbReference>
<evidence type="ECO:0000256" key="2">
    <source>
        <dbReference type="ARBA" id="ARBA00006679"/>
    </source>
</evidence>
<dbReference type="Pfam" id="PF07681">
    <property type="entry name" value="DoxX"/>
    <property type="match status" value="1"/>
</dbReference>
<evidence type="ECO:0000256" key="1">
    <source>
        <dbReference type="ARBA" id="ARBA00004651"/>
    </source>
</evidence>
<evidence type="ECO:0000313" key="8">
    <source>
        <dbReference type="EMBL" id="NED99351.1"/>
    </source>
</evidence>
<evidence type="ECO:0000256" key="6">
    <source>
        <dbReference type="ARBA" id="ARBA00023136"/>
    </source>
</evidence>
<dbReference type="AlphaFoldDB" id="A0A6L9S4A5"/>
<dbReference type="PANTHER" id="PTHR33452">
    <property type="entry name" value="OXIDOREDUCTASE CATD-RELATED"/>
    <property type="match status" value="1"/>
</dbReference>
<keyword evidence="4 7" id="KW-0812">Transmembrane</keyword>